<name>U9SUC0_RHIID</name>
<gene>
    <name evidence="1" type="ORF">GLOINDRAFT_11378</name>
</gene>
<evidence type="ECO:0000313" key="1">
    <source>
        <dbReference type="EMBL" id="ERZ97637.1"/>
    </source>
</evidence>
<organism evidence="1">
    <name type="scientific">Rhizophagus irregularis (strain DAOM 181602 / DAOM 197198 / MUCL 43194)</name>
    <name type="common">Arbuscular mycorrhizal fungus</name>
    <name type="synonym">Glomus intraradices</name>
    <dbReference type="NCBI Taxonomy" id="747089"/>
    <lineage>
        <taxon>Eukaryota</taxon>
        <taxon>Fungi</taxon>
        <taxon>Fungi incertae sedis</taxon>
        <taxon>Mucoromycota</taxon>
        <taxon>Glomeromycotina</taxon>
        <taxon>Glomeromycetes</taxon>
        <taxon>Glomerales</taxon>
        <taxon>Glomeraceae</taxon>
        <taxon>Rhizophagus</taxon>
    </lineage>
</organism>
<dbReference type="AlphaFoldDB" id="U9SUC0"/>
<protein>
    <submittedName>
        <fullName evidence="1">Uncharacterized protein</fullName>
    </submittedName>
</protein>
<dbReference type="EMBL" id="KI299452">
    <property type="protein sequence ID" value="ERZ97637.1"/>
    <property type="molecule type" value="Genomic_DNA"/>
</dbReference>
<proteinExistence type="predicted"/>
<dbReference type="HOGENOM" id="CLU_2962035_0_0_1"/>
<reference evidence="1" key="1">
    <citation type="submission" date="2013-07" db="EMBL/GenBank/DDBJ databases">
        <title>The genome of an arbuscular mycorrhizal fungus provides insights into the evolution of the oldest plant symbiosis.</title>
        <authorList>
            <consortium name="DOE Joint Genome Institute"/>
            <person name="Tisserant E."/>
            <person name="Malbreil M."/>
            <person name="Kuo A."/>
            <person name="Kohler A."/>
            <person name="Symeonidi A."/>
            <person name="Balestrini R."/>
            <person name="Charron P."/>
            <person name="Duensing N."/>
            <person name="Frei-dit-Frey N."/>
            <person name="Gianinazzi-Pearson V."/>
            <person name="Gilbert B."/>
            <person name="Handa Y."/>
            <person name="Hijri M."/>
            <person name="Kaul R."/>
            <person name="Kawaguchi M."/>
            <person name="Krajinski F."/>
            <person name="Lammers P."/>
            <person name="Lapierre D."/>
            <person name="Masclaux F.G."/>
            <person name="Murat C."/>
            <person name="Morin E."/>
            <person name="Ndikumana S."/>
            <person name="Pagni M."/>
            <person name="Petitpierre D."/>
            <person name="Requena N."/>
            <person name="Rosikiewicz P."/>
            <person name="Riley R."/>
            <person name="Saito K."/>
            <person name="San Clemente H."/>
            <person name="Shapiro H."/>
            <person name="van Tuinen D."/>
            <person name="Becard G."/>
            <person name="Bonfante P."/>
            <person name="Paszkowski U."/>
            <person name="Shachar-Hill Y."/>
            <person name="Young J.P."/>
            <person name="Sanders I.R."/>
            <person name="Henrissat B."/>
            <person name="Rensing S.A."/>
            <person name="Grigoriev I.V."/>
            <person name="Corradi N."/>
            <person name="Roux C."/>
            <person name="Martin F."/>
        </authorList>
    </citation>
    <scope>NUCLEOTIDE SEQUENCE</scope>
    <source>
        <strain evidence="1">DAOM 197198</strain>
    </source>
</reference>
<accession>U9SUC0</accession>
<sequence length="59" mass="6602">MKQDDAIVRAEQLQNAQALLDQTIFKPNFSEPPRRAGTLDQVAELSLKAKSLQLLPKLL</sequence>